<proteinExistence type="predicted"/>
<dbReference type="HOGENOM" id="CLU_2426749_0_0_1"/>
<evidence type="ECO:0000313" key="1">
    <source>
        <dbReference type="EMBL" id="CCD47941.1"/>
    </source>
</evidence>
<evidence type="ECO:0000313" key="2">
    <source>
        <dbReference type="Proteomes" id="UP000008177"/>
    </source>
</evidence>
<protein>
    <submittedName>
        <fullName evidence="1">Uncharacterized protein</fullName>
    </submittedName>
</protein>
<dbReference type="AlphaFoldDB" id="G2Y5K1"/>
<organism evidence="1 2">
    <name type="scientific">Botryotinia fuckeliana (strain T4)</name>
    <name type="common">Noble rot fungus</name>
    <name type="synonym">Botrytis cinerea</name>
    <dbReference type="NCBI Taxonomy" id="999810"/>
    <lineage>
        <taxon>Eukaryota</taxon>
        <taxon>Fungi</taxon>
        <taxon>Dikarya</taxon>
        <taxon>Ascomycota</taxon>
        <taxon>Pezizomycotina</taxon>
        <taxon>Leotiomycetes</taxon>
        <taxon>Helotiales</taxon>
        <taxon>Sclerotiniaceae</taxon>
        <taxon>Botrytis</taxon>
    </lineage>
</organism>
<reference evidence="2" key="1">
    <citation type="journal article" date="2011" name="PLoS Genet.">
        <title>Genomic analysis of the necrotrophic fungal pathogens Sclerotinia sclerotiorum and Botrytis cinerea.</title>
        <authorList>
            <person name="Amselem J."/>
            <person name="Cuomo C.A."/>
            <person name="van Kan J.A."/>
            <person name="Viaud M."/>
            <person name="Benito E.P."/>
            <person name="Couloux A."/>
            <person name="Coutinho P.M."/>
            <person name="de Vries R.P."/>
            <person name="Dyer P.S."/>
            <person name="Fillinger S."/>
            <person name="Fournier E."/>
            <person name="Gout L."/>
            <person name="Hahn M."/>
            <person name="Kohn L."/>
            <person name="Lapalu N."/>
            <person name="Plummer K.M."/>
            <person name="Pradier J.M."/>
            <person name="Quevillon E."/>
            <person name="Sharon A."/>
            <person name="Simon A."/>
            <person name="ten Have A."/>
            <person name="Tudzynski B."/>
            <person name="Tudzynski P."/>
            <person name="Wincker P."/>
            <person name="Andrew M."/>
            <person name="Anthouard V."/>
            <person name="Beever R.E."/>
            <person name="Beffa R."/>
            <person name="Benoit I."/>
            <person name="Bouzid O."/>
            <person name="Brault B."/>
            <person name="Chen Z."/>
            <person name="Choquer M."/>
            <person name="Collemare J."/>
            <person name="Cotton P."/>
            <person name="Danchin E.G."/>
            <person name="Da Silva C."/>
            <person name="Gautier A."/>
            <person name="Giraud C."/>
            <person name="Giraud T."/>
            <person name="Gonzalez C."/>
            <person name="Grossetete S."/>
            <person name="Guldener U."/>
            <person name="Henrissat B."/>
            <person name="Howlett B.J."/>
            <person name="Kodira C."/>
            <person name="Kretschmer M."/>
            <person name="Lappartient A."/>
            <person name="Leroch M."/>
            <person name="Levis C."/>
            <person name="Mauceli E."/>
            <person name="Neuveglise C."/>
            <person name="Oeser B."/>
            <person name="Pearson M."/>
            <person name="Poulain J."/>
            <person name="Poussereau N."/>
            <person name="Quesneville H."/>
            <person name="Rascle C."/>
            <person name="Schumacher J."/>
            <person name="Segurens B."/>
            <person name="Sexton A."/>
            <person name="Silva E."/>
            <person name="Sirven C."/>
            <person name="Soanes D.M."/>
            <person name="Talbot N.J."/>
            <person name="Templeton M."/>
            <person name="Yandava C."/>
            <person name="Yarden O."/>
            <person name="Zeng Q."/>
            <person name="Rollins J.A."/>
            <person name="Lebrun M.H."/>
            <person name="Dickman M."/>
        </authorList>
    </citation>
    <scope>NUCLEOTIDE SEQUENCE [LARGE SCALE GENOMIC DNA]</scope>
    <source>
        <strain evidence="2">T4</strain>
    </source>
</reference>
<dbReference type="Proteomes" id="UP000008177">
    <property type="component" value="Unplaced contigs"/>
</dbReference>
<sequence>MRWSCIHPSYTSKNRAVPKGIRHNTLRPIDTITAICFLLSGFRPAINAILITCKHYYKHASVTHIDISIYSFFTGSTRPREKCQATSQTSQ</sequence>
<name>G2Y5K1_BOTF4</name>
<gene>
    <name evidence="1" type="ORF">BofuT4_uP112510.1</name>
</gene>
<dbReference type="EMBL" id="FQ790289">
    <property type="protein sequence ID" value="CCD47941.1"/>
    <property type="molecule type" value="Genomic_DNA"/>
</dbReference>
<dbReference type="InParanoid" id="G2Y5K1"/>
<accession>G2Y5K1</accession>